<name>A0A1X0QCK0_9MICR</name>
<organism evidence="1 2">
    <name type="scientific">Hepatospora eriocheir</name>
    <dbReference type="NCBI Taxonomy" id="1081669"/>
    <lineage>
        <taxon>Eukaryota</taxon>
        <taxon>Fungi</taxon>
        <taxon>Fungi incertae sedis</taxon>
        <taxon>Microsporidia</taxon>
        <taxon>Hepatosporidae</taxon>
        <taxon>Hepatospora</taxon>
    </lineage>
</organism>
<dbReference type="SUPFAM" id="SSF50978">
    <property type="entry name" value="WD40 repeat-like"/>
    <property type="match status" value="1"/>
</dbReference>
<dbReference type="VEuPathDB" id="MicrosporidiaDB:A0H76_668"/>
<evidence type="ECO:0000313" key="2">
    <source>
        <dbReference type="Proteomes" id="UP000192356"/>
    </source>
</evidence>
<keyword evidence="2" id="KW-1185">Reference proteome</keyword>
<dbReference type="InterPro" id="IPR036322">
    <property type="entry name" value="WD40_repeat_dom_sf"/>
</dbReference>
<sequence>MLRIVKLINKDDFQKVDEITIEDSFNLVMLNNYVNHINNDKYQYVFYYNDEVIYNLDKLTEEDTNEVYYTIKDNINKPLIELDDCIVKLKVVNDNILSKTYSNKIYKNERCVFDSFTKLGLLFKINKELVFINKNKIINHLGELIIENDSLIEDVFVCGDNLVFLSNNLIKYIENKQFIFELEVKNISFLTLSETHIVYIENKNKIMRFNIRKRTFSNFLIPFDIVVTCINVIKNVFYLGTSKSKIIIIKGSELHIEKINIRYATLLRECGEYLLIGSFNNLYWFDKNDLKKEIYIKSFDNQINDICYYDNQLYVGVDRRIFKINL</sequence>
<accession>A0A1X0QCK0</accession>
<evidence type="ECO:0000313" key="1">
    <source>
        <dbReference type="EMBL" id="ORD97539.1"/>
    </source>
</evidence>
<protein>
    <submittedName>
        <fullName evidence="1">Uncharacterized protein</fullName>
    </submittedName>
</protein>
<dbReference type="Proteomes" id="UP000192356">
    <property type="component" value="Unassembled WGS sequence"/>
</dbReference>
<reference evidence="1 2" key="1">
    <citation type="journal article" date="2017" name="Environ. Microbiol.">
        <title>Decay of the glycolytic pathway and adaptation to intranuclear parasitism within Enterocytozoonidae microsporidia.</title>
        <authorList>
            <person name="Wiredu Boakye D."/>
            <person name="Jaroenlak P."/>
            <person name="Prachumwat A."/>
            <person name="Williams T.A."/>
            <person name="Bateman K.S."/>
            <person name="Itsathitphaisarn O."/>
            <person name="Sritunyalucksana K."/>
            <person name="Paszkiewicz K.H."/>
            <person name="Moore K.A."/>
            <person name="Stentiford G.D."/>
            <person name="Williams B.A."/>
        </authorList>
    </citation>
    <scope>NUCLEOTIDE SEQUENCE [LARGE SCALE GENOMIC DNA]</scope>
    <source>
        <strain evidence="1 2">GB1</strain>
    </source>
</reference>
<gene>
    <name evidence="1" type="ORF">HERIO_612</name>
</gene>
<proteinExistence type="predicted"/>
<dbReference type="EMBL" id="LVKB01000019">
    <property type="protein sequence ID" value="ORD97539.1"/>
    <property type="molecule type" value="Genomic_DNA"/>
</dbReference>
<dbReference type="VEuPathDB" id="MicrosporidiaDB:HERIO_612"/>
<dbReference type="AlphaFoldDB" id="A0A1X0QCK0"/>
<comment type="caution">
    <text evidence="1">The sequence shown here is derived from an EMBL/GenBank/DDBJ whole genome shotgun (WGS) entry which is preliminary data.</text>
</comment>